<protein>
    <recommendedName>
        <fullName evidence="2">IMP dehydrogenase/GMP reductase domain-containing protein</fullName>
    </recommendedName>
</protein>
<evidence type="ECO:0000313" key="3">
    <source>
        <dbReference type="EMBL" id="KAE8038953.1"/>
    </source>
</evidence>
<keyword evidence="4" id="KW-1185">Reference proteome</keyword>
<evidence type="ECO:0000256" key="1">
    <source>
        <dbReference type="ARBA" id="ARBA00005502"/>
    </source>
</evidence>
<dbReference type="SUPFAM" id="SSF51412">
    <property type="entry name" value="Inosine monophosphate dehydrogenase (IMPDH)"/>
    <property type="match status" value="1"/>
</dbReference>
<evidence type="ECO:0000313" key="4">
    <source>
        <dbReference type="Proteomes" id="UP000327013"/>
    </source>
</evidence>
<reference evidence="3 4" key="1">
    <citation type="submission" date="2019-06" db="EMBL/GenBank/DDBJ databases">
        <title>A chromosomal-level reference genome of Carpinus fangiana (Coryloideae, Betulaceae).</title>
        <authorList>
            <person name="Yang X."/>
            <person name="Wang Z."/>
            <person name="Zhang L."/>
            <person name="Hao G."/>
            <person name="Liu J."/>
            <person name="Yang Y."/>
        </authorList>
    </citation>
    <scope>NUCLEOTIDE SEQUENCE [LARGE SCALE GENOMIC DNA]</scope>
    <source>
        <strain evidence="3">Cfa_2016G</strain>
        <tissue evidence="3">Leaf</tissue>
    </source>
</reference>
<dbReference type="InterPro" id="IPR001093">
    <property type="entry name" value="IMP_DH_GMPRt"/>
</dbReference>
<dbReference type="GO" id="GO:0003938">
    <property type="term" value="F:IMP dehydrogenase activity"/>
    <property type="evidence" value="ECO:0007669"/>
    <property type="project" value="InterPro"/>
</dbReference>
<dbReference type="AlphaFoldDB" id="A0A660KR89"/>
<dbReference type="Gene3D" id="3.20.20.70">
    <property type="entry name" value="Aldolase class I"/>
    <property type="match status" value="1"/>
</dbReference>
<accession>A0A660KR89</accession>
<name>A0A660KR89_9ROSI</name>
<dbReference type="InterPro" id="IPR013785">
    <property type="entry name" value="Aldolase_TIM"/>
</dbReference>
<dbReference type="OrthoDB" id="416622at2759"/>
<gene>
    <name evidence="3" type="ORF">FH972_011413</name>
</gene>
<dbReference type="Pfam" id="PF00478">
    <property type="entry name" value="IMPDH"/>
    <property type="match status" value="1"/>
</dbReference>
<dbReference type="Proteomes" id="UP000327013">
    <property type="component" value="Chromosome 4"/>
</dbReference>
<dbReference type="GO" id="GO:0006183">
    <property type="term" value="P:GTP biosynthetic process"/>
    <property type="evidence" value="ECO:0007669"/>
    <property type="project" value="TreeGrafter"/>
</dbReference>
<proteinExistence type="inferred from homology"/>
<organism evidence="3 4">
    <name type="scientific">Carpinus fangiana</name>
    <dbReference type="NCBI Taxonomy" id="176857"/>
    <lineage>
        <taxon>Eukaryota</taxon>
        <taxon>Viridiplantae</taxon>
        <taxon>Streptophyta</taxon>
        <taxon>Embryophyta</taxon>
        <taxon>Tracheophyta</taxon>
        <taxon>Spermatophyta</taxon>
        <taxon>Magnoliopsida</taxon>
        <taxon>eudicotyledons</taxon>
        <taxon>Gunneridae</taxon>
        <taxon>Pentapetalae</taxon>
        <taxon>rosids</taxon>
        <taxon>fabids</taxon>
        <taxon>Fagales</taxon>
        <taxon>Betulaceae</taxon>
        <taxon>Carpinus</taxon>
    </lineage>
</organism>
<dbReference type="PANTHER" id="PTHR11911:SF111">
    <property type="entry name" value="INOSINE-5'-MONOPHOSPHATE DEHYDROGENASE"/>
    <property type="match status" value="1"/>
</dbReference>
<comment type="similarity">
    <text evidence="1">Belongs to the IMPDH/GMPR family.</text>
</comment>
<evidence type="ECO:0000259" key="2">
    <source>
        <dbReference type="Pfam" id="PF00478"/>
    </source>
</evidence>
<dbReference type="PANTHER" id="PTHR11911">
    <property type="entry name" value="INOSINE-5-MONOPHOSPHATE DEHYDROGENASE RELATED"/>
    <property type="match status" value="1"/>
</dbReference>
<dbReference type="EMBL" id="CM017324">
    <property type="protein sequence ID" value="KAE8038953.1"/>
    <property type="molecule type" value="Genomic_DNA"/>
</dbReference>
<dbReference type="InterPro" id="IPR005990">
    <property type="entry name" value="IMP_DH"/>
</dbReference>
<sequence length="160" mass="17473">MHGKRGDHDAISLCTRLTRQVPLLSSVISSPMDTVTEGAMAVAMASLGGLGIVHSNLSVADQASVVRFVKSRRVPILSVPTFHAPSDRIHSLDDFDSCPYVLVTQSGFESSQLLGYVSRFNWLKGIEEFGRLFKEKLKGKIIFLMPAKNADSNHTDAVTK</sequence>
<dbReference type="GO" id="GO:0005737">
    <property type="term" value="C:cytoplasm"/>
    <property type="evidence" value="ECO:0007669"/>
    <property type="project" value="TreeGrafter"/>
</dbReference>
<feature type="domain" description="IMP dehydrogenase/GMP reductase" evidence="2">
    <location>
        <begin position="10"/>
        <end position="146"/>
    </location>
</feature>